<dbReference type="Pfam" id="PF22725">
    <property type="entry name" value="GFO_IDH_MocA_C3"/>
    <property type="match status" value="1"/>
</dbReference>
<protein>
    <submittedName>
        <fullName evidence="5">Inositol 2-dehydrogenase</fullName>
    </submittedName>
</protein>
<organism evidence="5 6">
    <name type="scientific">Siminovitchia terrae</name>
    <name type="common">Bacillus terrae</name>
    <dbReference type="NCBI Taxonomy" id="1914933"/>
    <lineage>
        <taxon>Bacteria</taxon>
        <taxon>Bacillati</taxon>
        <taxon>Bacillota</taxon>
        <taxon>Bacilli</taxon>
        <taxon>Bacillales</taxon>
        <taxon>Bacillaceae</taxon>
        <taxon>Siminovitchia</taxon>
    </lineage>
</organism>
<sequence length="344" mass="38392">MKQQTTVIGIIGAGRIGRLHAENNASFPNVRIKGISDLFADEIKEWALSIGIEKIVKDSEELLLDEEIEAIFVCSPTNTHAAIIKRAAKLGKHIFCEKPISFSIEETKEILEVVKKANVQFQVGFNRRFDRNFFKIQQMVKKGKIGSPHLLKITSRDPEPPPAEYVNKSGGLFFDMAIHDFDMARYLVNSEVVEVFATGANLIEPYIKEAGDIDTAITTLTFANGAIGVIDNSRKAVYGYDQRAEVFGEKGNLNCRNDQLTSVELSTSEGIRSDKLKNFFLERYKDAYIEEAKSFIECIQNGTPVLCNGYDGLKAEMIAEAAKQSYLQNRPVSIDQLNGNLLLL</sequence>
<dbReference type="EMBL" id="BORJ01000014">
    <property type="protein sequence ID" value="GIN98357.1"/>
    <property type="molecule type" value="Genomic_DNA"/>
</dbReference>
<dbReference type="RefSeq" id="WP_212949260.1">
    <property type="nucleotide sequence ID" value="NZ_BORI01000009.1"/>
</dbReference>
<evidence type="ECO:0000256" key="2">
    <source>
        <dbReference type="ARBA" id="ARBA00023002"/>
    </source>
</evidence>
<evidence type="ECO:0000259" key="3">
    <source>
        <dbReference type="Pfam" id="PF01408"/>
    </source>
</evidence>
<dbReference type="Proteomes" id="UP000680670">
    <property type="component" value="Unassembled WGS sequence"/>
</dbReference>
<evidence type="ECO:0000313" key="6">
    <source>
        <dbReference type="Proteomes" id="UP000680670"/>
    </source>
</evidence>
<feature type="domain" description="GFO/IDH/MocA-like oxidoreductase" evidence="4">
    <location>
        <begin position="135"/>
        <end position="253"/>
    </location>
</feature>
<dbReference type="InterPro" id="IPR000683">
    <property type="entry name" value="Gfo/Idh/MocA-like_OxRdtase_N"/>
</dbReference>
<gene>
    <name evidence="5" type="ORF">J6TS1_42270</name>
</gene>
<name>A0ABQ4L243_SIMTE</name>
<dbReference type="Gene3D" id="3.30.360.10">
    <property type="entry name" value="Dihydrodipicolinate Reductase, domain 2"/>
    <property type="match status" value="1"/>
</dbReference>
<dbReference type="NCBIfam" id="TIGR04380">
    <property type="entry name" value="myo_inos_iolG"/>
    <property type="match status" value="1"/>
</dbReference>
<dbReference type="InterPro" id="IPR030827">
    <property type="entry name" value="Myo_inos_IolG"/>
</dbReference>
<dbReference type="SUPFAM" id="SSF51735">
    <property type="entry name" value="NAD(P)-binding Rossmann-fold domains"/>
    <property type="match status" value="1"/>
</dbReference>
<keyword evidence="2" id="KW-0560">Oxidoreductase</keyword>
<dbReference type="SUPFAM" id="SSF55347">
    <property type="entry name" value="Glyceraldehyde-3-phosphate dehydrogenase-like, C-terminal domain"/>
    <property type="match status" value="1"/>
</dbReference>
<dbReference type="InterPro" id="IPR055170">
    <property type="entry name" value="GFO_IDH_MocA-like_dom"/>
</dbReference>
<feature type="domain" description="Gfo/Idh/MocA-like oxidoreductase N-terminal" evidence="3">
    <location>
        <begin position="8"/>
        <end position="125"/>
    </location>
</feature>
<evidence type="ECO:0000313" key="5">
    <source>
        <dbReference type="EMBL" id="GIN98357.1"/>
    </source>
</evidence>
<dbReference type="PANTHER" id="PTHR42840:SF3">
    <property type="entry name" value="BINDING ROSSMANN FOLD OXIDOREDUCTASE, PUTATIVE (AFU_ORTHOLOGUE AFUA_2G10240)-RELATED"/>
    <property type="match status" value="1"/>
</dbReference>
<dbReference type="PANTHER" id="PTHR42840">
    <property type="entry name" value="NAD(P)-BINDING ROSSMANN-FOLD SUPERFAMILY PROTEIN-RELATED"/>
    <property type="match status" value="1"/>
</dbReference>
<keyword evidence="6" id="KW-1185">Reference proteome</keyword>
<evidence type="ECO:0000259" key="4">
    <source>
        <dbReference type="Pfam" id="PF22725"/>
    </source>
</evidence>
<comment type="caution">
    <text evidence="5">The sequence shown here is derived from an EMBL/GenBank/DDBJ whole genome shotgun (WGS) entry which is preliminary data.</text>
</comment>
<comment type="similarity">
    <text evidence="1">Belongs to the Gfo/Idh/MocA family.</text>
</comment>
<dbReference type="Gene3D" id="3.40.50.720">
    <property type="entry name" value="NAD(P)-binding Rossmann-like Domain"/>
    <property type="match status" value="1"/>
</dbReference>
<accession>A0ABQ4L243</accession>
<dbReference type="InterPro" id="IPR036291">
    <property type="entry name" value="NAD(P)-bd_dom_sf"/>
</dbReference>
<evidence type="ECO:0000256" key="1">
    <source>
        <dbReference type="ARBA" id="ARBA00010928"/>
    </source>
</evidence>
<reference evidence="5 6" key="1">
    <citation type="submission" date="2021-03" db="EMBL/GenBank/DDBJ databases">
        <title>Antimicrobial resistance genes in bacteria isolated from Japanese honey, and their potential for conferring macrolide and lincosamide resistance in the American foulbrood pathogen Paenibacillus larvae.</title>
        <authorList>
            <person name="Okamoto M."/>
            <person name="Kumagai M."/>
            <person name="Kanamori H."/>
            <person name="Takamatsu D."/>
        </authorList>
    </citation>
    <scope>NUCLEOTIDE SEQUENCE [LARGE SCALE GENOMIC DNA]</scope>
    <source>
        <strain evidence="5 6">J6TS1</strain>
    </source>
</reference>
<dbReference type="Pfam" id="PF01408">
    <property type="entry name" value="GFO_IDH_MocA"/>
    <property type="match status" value="1"/>
</dbReference>
<proteinExistence type="inferred from homology"/>